<evidence type="ECO:0000256" key="3">
    <source>
        <dbReference type="PROSITE-ProRule" id="PRU00339"/>
    </source>
</evidence>
<evidence type="ECO:0000256" key="2">
    <source>
        <dbReference type="ARBA" id="ARBA00022803"/>
    </source>
</evidence>
<keyword evidence="5" id="KW-1185">Reference proteome</keyword>
<dbReference type="InterPro" id="IPR050498">
    <property type="entry name" value="Ycf3"/>
</dbReference>
<dbReference type="PROSITE" id="PS50005">
    <property type="entry name" value="TPR"/>
    <property type="match status" value="2"/>
</dbReference>
<organism evidence="4 5">
    <name type="scientific">Phormidesmis priestleyi ULC007</name>
    <dbReference type="NCBI Taxonomy" id="1920490"/>
    <lineage>
        <taxon>Bacteria</taxon>
        <taxon>Bacillati</taxon>
        <taxon>Cyanobacteriota</taxon>
        <taxon>Cyanophyceae</taxon>
        <taxon>Leptolyngbyales</taxon>
        <taxon>Leptolyngbyaceae</taxon>
        <taxon>Phormidesmis</taxon>
    </lineage>
</organism>
<feature type="repeat" description="TPR" evidence="3">
    <location>
        <begin position="74"/>
        <end position="107"/>
    </location>
</feature>
<feature type="repeat" description="TPR" evidence="3">
    <location>
        <begin position="108"/>
        <end position="141"/>
    </location>
</feature>
<comment type="caution">
    <text evidence="4">The sequence shown here is derived from an EMBL/GenBank/DDBJ whole genome shotgun (WGS) entry which is preliminary data.</text>
</comment>
<dbReference type="Pfam" id="PF00515">
    <property type="entry name" value="TPR_1"/>
    <property type="match status" value="2"/>
</dbReference>
<reference evidence="4 5" key="1">
    <citation type="submission" date="2018-02" db="EMBL/GenBank/DDBJ databases">
        <authorList>
            <person name="Cohen D.B."/>
            <person name="Kent A.D."/>
        </authorList>
    </citation>
    <scope>NUCLEOTIDE SEQUENCE [LARGE SCALE GENOMIC DNA]</scope>
    <source>
        <strain evidence="4 5">ULC007</strain>
    </source>
</reference>
<dbReference type="InterPro" id="IPR011990">
    <property type="entry name" value="TPR-like_helical_dom_sf"/>
</dbReference>
<dbReference type="EMBL" id="PVWG01000023">
    <property type="protein sequence ID" value="PSB17822.1"/>
    <property type="molecule type" value="Genomic_DNA"/>
</dbReference>
<protein>
    <submittedName>
        <fullName evidence="4">Tetratricopeptide repeat protein</fullName>
    </submittedName>
</protein>
<dbReference type="RefSeq" id="WP_073073822.1">
    <property type="nucleotide sequence ID" value="NZ_MPPI01000026.1"/>
</dbReference>
<accession>A0A2T1DBB7</accession>
<dbReference type="Proteomes" id="UP000238634">
    <property type="component" value="Unassembled WGS sequence"/>
</dbReference>
<reference evidence="4 5" key="2">
    <citation type="submission" date="2018-03" db="EMBL/GenBank/DDBJ databases">
        <title>The ancient ancestry and fast evolution of plastids.</title>
        <authorList>
            <person name="Moore K.R."/>
            <person name="Magnabosco C."/>
            <person name="Momper L."/>
            <person name="Gold D.A."/>
            <person name="Bosak T."/>
            <person name="Fournier G.P."/>
        </authorList>
    </citation>
    <scope>NUCLEOTIDE SEQUENCE [LARGE SCALE GENOMIC DNA]</scope>
    <source>
        <strain evidence="4 5">ULC007</strain>
    </source>
</reference>
<dbReference type="PROSITE" id="PS50293">
    <property type="entry name" value="TPR_REGION"/>
    <property type="match status" value="1"/>
</dbReference>
<dbReference type="PANTHER" id="PTHR44858:SF1">
    <property type="entry name" value="UDP-N-ACETYLGLUCOSAMINE--PEPTIDE N-ACETYLGLUCOSAMINYLTRANSFERASE SPINDLY-RELATED"/>
    <property type="match status" value="1"/>
</dbReference>
<gene>
    <name evidence="4" type="ORF">C7B65_17330</name>
</gene>
<dbReference type="SMART" id="SM00028">
    <property type="entry name" value="TPR"/>
    <property type="match status" value="2"/>
</dbReference>
<dbReference type="InterPro" id="IPR019734">
    <property type="entry name" value="TPR_rpt"/>
</dbReference>
<sequence length="156" mass="17503">MNETSINLLLQDLKNSDEAVRDQATEELWRIWFTQKGVAGFQMLQRVQGLLQAGETTPAETILTDLIEAMPDFAEALNRRAVLYFLIGDYQKAIADCQAVIRLNPIHFGAHHGLGLCYAAIGDHHKAIQAFREALKIQPFAIQNQRLILECTAKLS</sequence>
<evidence type="ECO:0000256" key="1">
    <source>
        <dbReference type="ARBA" id="ARBA00022737"/>
    </source>
</evidence>
<evidence type="ECO:0000313" key="4">
    <source>
        <dbReference type="EMBL" id="PSB17822.1"/>
    </source>
</evidence>
<dbReference type="AlphaFoldDB" id="A0A2T1DBB7"/>
<dbReference type="PANTHER" id="PTHR44858">
    <property type="entry name" value="TETRATRICOPEPTIDE REPEAT PROTEIN 6"/>
    <property type="match status" value="1"/>
</dbReference>
<dbReference type="SUPFAM" id="SSF48452">
    <property type="entry name" value="TPR-like"/>
    <property type="match status" value="1"/>
</dbReference>
<keyword evidence="1" id="KW-0677">Repeat</keyword>
<dbReference type="STRING" id="1920490.GCA_001895925_01225"/>
<evidence type="ECO:0000313" key="5">
    <source>
        <dbReference type="Proteomes" id="UP000238634"/>
    </source>
</evidence>
<dbReference type="Gene3D" id="1.25.40.10">
    <property type="entry name" value="Tetratricopeptide repeat domain"/>
    <property type="match status" value="1"/>
</dbReference>
<dbReference type="OrthoDB" id="485389at2"/>
<name>A0A2T1DBB7_9CYAN</name>
<keyword evidence="2 3" id="KW-0802">TPR repeat</keyword>
<proteinExistence type="predicted"/>